<keyword evidence="5" id="KW-0964">Secreted</keyword>
<comment type="similarity">
    <text evidence="1 5">Belongs to the FliD family.</text>
</comment>
<keyword evidence="9" id="KW-1185">Reference proteome</keyword>
<protein>
    <recommendedName>
        <fullName evidence="5">Flagellar hook-associated protein 2</fullName>
        <shortName evidence="5">HAP2</shortName>
    </recommendedName>
    <alternativeName>
        <fullName evidence="5">Flagellar cap protein</fullName>
    </alternativeName>
</protein>
<comment type="function">
    <text evidence="5">Required for morphogenesis and for the elongation of the flagellar filament by facilitating polymerization of the flagellin monomers at the tip of growing filament. Forms a capping structure, which prevents flagellin subunits (transported through the central channel of the flagellum) from leaking out without polymerization at the distal end.</text>
</comment>
<evidence type="ECO:0000256" key="1">
    <source>
        <dbReference type="ARBA" id="ARBA00009764"/>
    </source>
</evidence>
<name>A0A4Y9SK41_9BURK</name>
<comment type="caution">
    <text evidence="8">The sequence shown here is derived from an EMBL/GenBank/DDBJ whole genome shotgun (WGS) entry which is preliminary data.</text>
</comment>
<reference evidence="8 9" key="1">
    <citation type="submission" date="2019-03" db="EMBL/GenBank/DDBJ databases">
        <title>Draft Genome Sequence of Massilia arenosa sp. nov., a Novel Massilia Species Isolated from a Sandy-loam Maize Soil.</title>
        <authorList>
            <person name="Raths R."/>
            <person name="Peta V."/>
            <person name="Bucking H."/>
        </authorList>
    </citation>
    <scope>NUCLEOTIDE SEQUENCE [LARGE SCALE GENOMIC DNA]</scope>
    <source>
        <strain evidence="8 9">MC02</strain>
    </source>
</reference>
<dbReference type="GO" id="GO:0005576">
    <property type="term" value="C:extracellular region"/>
    <property type="evidence" value="ECO:0007669"/>
    <property type="project" value="UniProtKB-SubCell"/>
</dbReference>
<keyword evidence="8" id="KW-0966">Cell projection</keyword>
<evidence type="ECO:0000313" key="8">
    <source>
        <dbReference type="EMBL" id="TFW21562.1"/>
    </source>
</evidence>
<evidence type="ECO:0000256" key="5">
    <source>
        <dbReference type="RuleBase" id="RU362066"/>
    </source>
</evidence>
<organism evidence="8 9">
    <name type="scientific">Zemynaea arenosa</name>
    <dbReference type="NCBI Taxonomy" id="2561931"/>
    <lineage>
        <taxon>Bacteria</taxon>
        <taxon>Pseudomonadati</taxon>
        <taxon>Pseudomonadota</taxon>
        <taxon>Betaproteobacteria</taxon>
        <taxon>Burkholderiales</taxon>
        <taxon>Oxalobacteraceae</taxon>
        <taxon>Telluria group</taxon>
        <taxon>Zemynaea</taxon>
    </lineage>
</organism>
<dbReference type="Proteomes" id="UP000298438">
    <property type="component" value="Unassembled WGS sequence"/>
</dbReference>
<dbReference type="Pfam" id="PF02465">
    <property type="entry name" value="FliD_N"/>
    <property type="match status" value="1"/>
</dbReference>
<gene>
    <name evidence="8" type="ORF">E4L96_08715</name>
</gene>
<dbReference type="PANTHER" id="PTHR30288:SF0">
    <property type="entry name" value="FLAGELLAR HOOK-ASSOCIATED PROTEIN 2"/>
    <property type="match status" value="1"/>
</dbReference>
<evidence type="ECO:0000259" key="7">
    <source>
        <dbReference type="Pfam" id="PF07195"/>
    </source>
</evidence>
<evidence type="ECO:0000256" key="3">
    <source>
        <dbReference type="ARBA" id="ARBA00023054"/>
    </source>
</evidence>
<dbReference type="GO" id="GO:0007155">
    <property type="term" value="P:cell adhesion"/>
    <property type="evidence" value="ECO:0007669"/>
    <property type="project" value="InterPro"/>
</dbReference>
<dbReference type="InterPro" id="IPR003481">
    <property type="entry name" value="FliD_N"/>
</dbReference>
<comment type="subcellular location">
    <subcellularLocation>
        <location evidence="5">Secreted</location>
    </subcellularLocation>
    <subcellularLocation>
        <location evidence="5">Bacterial flagellum</location>
    </subcellularLocation>
</comment>
<dbReference type="GO" id="GO:0009421">
    <property type="term" value="C:bacterial-type flagellum filament cap"/>
    <property type="evidence" value="ECO:0007669"/>
    <property type="project" value="InterPro"/>
</dbReference>
<dbReference type="RefSeq" id="WP_135206827.1">
    <property type="nucleotide sequence ID" value="NZ_SPVF01000117.1"/>
</dbReference>
<dbReference type="EMBL" id="SPVF01000117">
    <property type="protein sequence ID" value="TFW21562.1"/>
    <property type="molecule type" value="Genomic_DNA"/>
</dbReference>
<dbReference type="Pfam" id="PF07195">
    <property type="entry name" value="FliD_C"/>
    <property type="match status" value="1"/>
</dbReference>
<keyword evidence="8" id="KW-0282">Flagellum</keyword>
<evidence type="ECO:0000259" key="6">
    <source>
        <dbReference type="Pfam" id="PF02465"/>
    </source>
</evidence>
<dbReference type="AlphaFoldDB" id="A0A4Y9SK41"/>
<keyword evidence="4 5" id="KW-0975">Bacterial flagellum</keyword>
<comment type="subunit">
    <text evidence="2 5">Homopentamer.</text>
</comment>
<dbReference type="GO" id="GO:0009424">
    <property type="term" value="C:bacterial-type flagellum hook"/>
    <property type="evidence" value="ECO:0007669"/>
    <property type="project" value="UniProtKB-UniRule"/>
</dbReference>
<sequence length="431" mass="43215">MAINSLPTSQLGAGITSAELYARVSKSLLSQNGTVKQLEKDITRDQTRLSGLGQLAGMLDDFKAVAESLAGTGLKTAATSSAANVLTAYTSGTATVGAHTIDVQQLAQAQTLMTRAVSDKAAPLGTGAATKITVSAGGSSQTIAIDATNNTLDGIASAFKAAGIDAQVVRAGSGYALSLTSETGLKNKLSISVDGDAALANVLQLTQTRAAQDAVLTIDGKQVTSADNDVTGALPGVALALKATGKTTVTVSQASSQIPQNVKLFVDAFNGLSDKLTALQKGDLKADPTLQQVQSQLAQIVGGTGGDALAKAGVTLRGGVLKIDEARLKAAIAADPDGTAKLFTDSGNGVADKLATKIAQLTGASGLLDKQVDSVGADLKTLTAKKSSITQAVTAQAAQLVQQYANAAGGTGGTGGLTGYTGRTSLFDFFA</sequence>
<dbReference type="InterPro" id="IPR040026">
    <property type="entry name" value="FliD"/>
</dbReference>
<evidence type="ECO:0000256" key="4">
    <source>
        <dbReference type="ARBA" id="ARBA00023143"/>
    </source>
</evidence>
<dbReference type="GO" id="GO:0071973">
    <property type="term" value="P:bacterial-type flagellum-dependent cell motility"/>
    <property type="evidence" value="ECO:0007669"/>
    <property type="project" value="TreeGrafter"/>
</dbReference>
<keyword evidence="8" id="KW-0969">Cilium</keyword>
<feature type="domain" description="Flagellar hook-associated protein 2 N-terminal" evidence="6">
    <location>
        <begin position="32"/>
        <end position="110"/>
    </location>
</feature>
<proteinExistence type="inferred from homology"/>
<evidence type="ECO:0000256" key="2">
    <source>
        <dbReference type="ARBA" id="ARBA00011255"/>
    </source>
</evidence>
<feature type="domain" description="Flagellar hook-associated protein 2 C-terminal" evidence="7">
    <location>
        <begin position="211"/>
        <end position="405"/>
    </location>
</feature>
<accession>A0A4Y9SK41</accession>
<keyword evidence="3" id="KW-0175">Coiled coil</keyword>
<dbReference type="PANTHER" id="PTHR30288">
    <property type="entry name" value="FLAGELLAR CAP/ASSEMBLY PROTEIN FLID"/>
    <property type="match status" value="1"/>
</dbReference>
<dbReference type="InterPro" id="IPR010809">
    <property type="entry name" value="FliD_C"/>
</dbReference>
<dbReference type="OrthoDB" id="8771769at2"/>
<evidence type="ECO:0000313" key="9">
    <source>
        <dbReference type="Proteomes" id="UP000298438"/>
    </source>
</evidence>